<name>A0A1I7H6K1_9FLAO</name>
<evidence type="ECO:0000259" key="5">
    <source>
        <dbReference type="Pfam" id="PF00251"/>
    </source>
</evidence>
<protein>
    <recommendedName>
        <fullName evidence="2">beta-fructofuranosidase</fullName>
        <ecNumber evidence="2">3.2.1.26</ecNumber>
    </recommendedName>
</protein>
<dbReference type="AlphaFoldDB" id="A0A1I7H6K1"/>
<dbReference type="CDD" id="cd08995">
    <property type="entry name" value="GH32_EcAec43-like"/>
    <property type="match status" value="1"/>
</dbReference>
<feature type="domain" description="BT1760-like C-terminal" evidence="6">
    <location>
        <begin position="343"/>
        <end position="505"/>
    </location>
</feature>
<evidence type="ECO:0000256" key="3">
    <source>
        <dbReference type="ARBA" id="ARBA00022801"/>
    </source>
</evidence>
<accession>A0A1I7H6K1</accession>
<dbReference type="Gene3D" id="2.115.10.20">
    <property type="entry name" value="Glycosyl hydrolase domain, family 43"/>
    <property type="match status" value="1"/>
</dbReference>
<evidence type="ECO:0000313" key="8">
    <source>
        <dbReference type="Proteomes" id="UP000199138"/>
    </source>
</evidence>
<proteinExistence type="inferred from homology"/>
<dbReference type="SUPFAM" id="SSF75005">
    <property type="entry name" value="Arabinanase/levansucrase/invertase"/>
    <property type="match status" value="1"/>
</dbReference>
<dbReference type="GO" id="GO:0004564">
    <property type="term" value="F:beta-fructofuranosidase activity"/>
    <property type="evidence" value="ECO:0007669"/>
    <property type="project" value="UniProtKB-EC"/>
</dbReference>
<dbReference type="InterPro" id="IPR023296">
    <property type="entry name" value="Glyco_hydro_beta-prop_sf"/>
</dbReference>
<dbReference type="PANTHER" id="PTHR43101:SF1">
    <property type="entry name" value="BETA-FRUCTOSIDASE"/>
    <property type="match status" value="1"/>
</dbReference>
<keyword evidence="8" id="KW-1185">Reference proteome</keyword>
<comment type="similarity">
    <text evidence="1">Belongs to the glycosyl hydrolase 32 family.</text>
</comment>
<dbReference type="PROSITE" id="PS51257">
    <property type="entry name" value="PROKAR_LIPOPROTEIN"/>
    <property type="match status" value="1"/>
</dbReference>
<dbReference type="STRING" id="1224947.SAMN05216480_107131"/>
<reference evidence="7 8" key="1">
    <citation type="submission" date="2016-10" db="EMBL/GenBank/DDBJ databases">
        <authorList>
            <person name="de Groot N.N."/>
        </authorList>
    </citation>
    <scope>NUCLEOTIDE SEQUENCE [LARGE SCALE GENOMIC DNA]</scope>
    <source>
        <strain evidence="7 8">CGMCC 1.12333</strain>
    </source>
</reference>
<dbReference type="InterPro" id="IPR032507">
    <property type="entry name" value="BT1760-like_C"/>
</dbReference>
<keyword evidence="4" id="KW-0326">Glycosidase</keyword>
<evidence type="ECO:0000259" key="6">
    <source>
        <dbReference type="Pfam" id="PF16346"/>
    </source>
</evidence>
<dbReference type="EC" id="3.2.1.26" evidence="2"/>
<gene>
    <name evidence="7" type="ORF">SAMN05216480_107131</name>
</gene>
<dbReference type="Pfam" id="PF16346">
    <property type="entry name" value="GH32_BT1760-like_C"/>
    <property type="match status" value="1"/>
</dbReference>
<dbReference type="GO" id="GO:0005975">
    <property type="term" value="P:carbohydrate metabolic process"/>
    <property type="evidence" value="ECO:0007669"/>
    <property type="project" value="InterPro"/>
</dbReference>
<dbReference type="InterPro" id="IPR013148">
    <property type="entry name" value="Glyco_hydro_32_N"/>
</dbReference>
<dbReference type="InterPro" id="IPR001362">
    <property type="entry name" value="Glyco_hydro_32"/>
</dbReference>
<dbReference type="PANTHER" id="PTHR43101">
    <property type="entry name" value="BETA-FRUCTOSIDASE"/>
    <property type="match status" value="1"/>
</dbReference>
<dbReference type="OrthoDB" id="9759709at2"/>
<evidence type="ECO:0000313" key="7">
    <source>
        <dbReference type="EMBL" id="SFU56318.1"/>
    </source>
</evidence>
<dbReference type="Pfam" id="PF00251">
    <property type="entry name" value="Glyco_hydro_32N"/>
    <property type="match status" value="1"/>
</dbReference>
<dbReference type="InterPro" id="IPR051214">
    <property type="entry name" value="GH32_Enzymes"/>
</dbReference>
<sequence length="516" mass="58380">MKLHLLIGFAVVLMLTGCKDDDSYTEYTNSSGSIPTIYPLPPEQWMGAENPYYTEGYVGDVMPYYTDGMFRLFFLHDAKTKPSGEGFHDIHQFTTTNFTQYDYHGRMIPYGETDEPDFAVGTGSVVQVGSLYYFYYTGHNEISSFIQQNPRESVLCATSTDLEHWTKISDFKLTAPVGYYDYDFRDPHVFYNEQAGKYWMLVSTQTDPERKAVVLLFTCEDPATQQWEVSGPIYTTTPEENYLMMECADIFQMGSYWYLLFSENWSTTPATRYRIANSPYGPWITPDHDRLDGGYLYAAKSVSDGIHRYLIGWSARRSPETNVGTKEWAGTMVTHQLYQNNDGTLALQQPSGIESLFTTSSSLTVTQTNGNVTSNSNEVTLEASNGTAECFFSKISSTNLLKMNIAWEGNTRTGLWLGYNAEEGSGLLLTLEPENGRMAAYWVTDTSRTLVNWIDAPLEAGSHQLTVTTNKDVVVCYLDDQIAFTNRLYEVNDNAWGIWAENGDAQFTNLELFKTN</sequence>
<dbReference type="EMBL" id="FPBK01000007">
    <property type="protein sequence ID" value="SFU56318.1"/>
    <property type="molecule type" value="Genomic_DNA"/>
</dbReference>
<organism evidence="7 8">
    <name type="scientific">Pustulibacterium marinum</name>
    <dbReference type="NCBI Taxonomy" id="1224947"/>
    <lineage>
        <taxon>Bacteria</taxon>
        <taxon>Pseudomonadati</taxon>
        <taxon>Bacteroidota</taxon>
        <taxon>Flavobacteriia</taxon>
        <taxon>Flavobacteriales</taxon>
        <taxon>Flavobacteriaceae</taxon>
        <taxon>Pustulibacterium</taxon>
    </lineage>
</organism>
<evidence type="ECO:0000256" key="4">
    <source>
        <dbReference type="ARBA" id="ARBA00023295"/>
    </source>
</evidence>
<dbReference type="Proteomes" id="UP000199138">
    <property type="component" value="Unassembled WGS sequence"/>
</dbReference>
<dbReference type="SMART" id="SM00640">
    <property type="entry name" value="Glyco_32"/>
    <property type="match status" value="1"/>
</dbReference>
<feature type="domain" description="Glycosyl hydrolase family 32 N-terminal" evidence="5">
    <location>
        <begin position="63"/>
        <end position="335"/>
    </location>
</feature>
<dbReference type="RefSeq" id="WP_093025191.1">
    <property type="nucleotide sequence ID" value="NZ_FPBK01000007.1"/>
</dbReference>
<evidence type="ECO:0000256" key="2">
    <source>
        <dbReference type="ARBA" id="ARBA00012758"/>
    </source>
</evidence>
<keyword evidence="3" id="KW-0378">Hydrolase</keyword>
<evidence type="ECO:0000256" key="1">
    <source>
        <dbReference type="ARBA" id="ARBA00009902"/>
    </source>
</evidence>